<dbReference type="InParanoid" id="H1XUH2"/>
<protein>
    <submittedName>
        <fullName evidence="5">FeS assembly protein SufD</fullName>
    </submittedName>
    <submittedName>
        <fullName evidence="4">Iron-regulated ABC transporter permease protein SufD</fullName>
    </submittedName>
</protein>
<dbReference type="InterPro" id="IPR000825">
    <property type="entry name" value="SUF_FeS_clus_asmbl_SufBD_core"/>
</dbReference>
<evidence type="ECO:0000259" key="2">
    <source>
        <dbReference type="Pfam" id="PF01458"/>
    </source>
</evidence>
<dbReference type="InterPro" id="IPR011542">
    <property type="entry name" value="SUF_FeS_clus_asmbl_SufD"/>
</dbReference>
<name>H1XUH2_CALAY</name>
<dbReference type="RefSeq" id="WP_006930151.1">
    <property type="nucleotide sequence ID" value="NZ_CM001402.1"/>
</dbReference>
<dbReference type="GO" id="GO:0016226">
    <property type="term" value="P:iron-sulfur cluster assembly"/>
    <property type="evidence" value="ECO:0007669"/>
    <property type="project" value="InterPro"/>
</dbReference>
<evidence type="ECO:0000313" key="5">
    <source>
        <dbReference type="EMBL" id="EHO42798.1"/>
    </source>
</evidence>
<evidence type="ECO:0000259" key="3">
    <source>
        <dbReference type="Pfam" id="PF19295"/>
    </source>
</evidence>
<dbReference type="SUPFAM" id="SSF101960">
    <property type="entry name" value="Stabilizer of iron transporter SufD"/>
    <property type="match status" value="1"/>
</dbReference>
<dbReference type="InterPro" id="IPR045595">
    <property type="entry name" value="SufBD_N"/>
</dbReference>
<dbReference type="Pfam" id="PF19295">
    <property type="entry name" value="SufBD_N"/>
    <property type="match status" value="1"/>
</dbReference>
<dbReference type="Proteomes" id="UP000183868">
    <property type="component" value="Chromosome"/>
</dbReference>
<dbReference type="InterPro" id="IPR055346">
    <property type="entry name" value="Fe-S_cluster_assembly_SufBD"/>
</dbReference>
<evidence type="ECO:0000256" key="1">
    <source>
        <dbReference type="ARBA" id="ARBA00043967"/>
    </source>
</evidence>
<reference evidence="4 7" key="2">
    <citation type="submission" date="2016-11" db="EMBL/GenBank/DDBJ databases">
        <title>Genomic analysis of Caldithrix abyssi and proposal of a novel bacterial phylum Caldithrichaeota.</title>
        <authorList>
            <person name="Kublanov I."/>
            <person name="Sigalova O."/>
            <person name="Gavrilov S."/>
            <person name="Lebedinsky A."/>
            <person name="Ivanova N."/>
            <person name="Daum C."/>
            <person name="Reddy T."/>
            <person name="Klenk H.P."/>
            <person name="Goker M."/>
            <person name="Reva O."/>
            <person name="Miroshnichenko M."/>
            <person name="Kyprides N."/>
            <person name="Woyke T."/>
            <person name="Gelfand M."/>
        </authorList>
    </citation>
    <scope>NUCLEOTIDE SEQUENCE [LARGE SCALE GENOMIC DNA]</scope>
    <source>
        <strain evidence="4 7">LF13</strain>
    </source>
</reference>
<dbReference type="NCBIfam" id="TIGR01981">
    <property type="entry name" value="sufD"/>
    <property type="match status" value="1"/>
</dbReference>
<dbReference type="EMBL" id="CP018099">
    <property type="protein sequence ID" value="APF18823.1"/>
    <property type="molecule type" value="Genomic_DNA"/>
</dbReference>
<accession>H1XUH2</accession>
<dbReference type="PANTHER" id="PTHR43575">
    <property type="entry name" value="PROTEIN ABCI7, CHLOROPLASTIC"/>
    <property type="match status" value="1"/>
</dbReference>
<feature type="domain" description="SUF system FeS cluster assembly SufBD core" evidence="2">
    <location>
        <begin position="182"/>
        <end position="408"/>
    </location>
</feature>
<keyword evidence="6" id="KW-1185">Reference proteome</keyword>
<dbReference type="OrthoDB" id="9768262at2"/>
<dbReference type="InterPro" id="IPR037284">
    <property type="entry name" value="SUF_FeS_clus_asmbl_SufBD_sf"/>
</dbReference>
<dbReference type="KEGG" id="caby:Cabys_2074"/>
<organism evidence="5 6">
    <name type="scientific">Caldithrix abyssi DSM 13497</name>
    <dbReference type="NCBI Taxonomy" id="880073"/>
    <lineage>
        <taxon>Bacteria</taxon>
        <taxon>Pseudomonadati</taxon>
        <taxon>Calditrichota</taxon>
        <taxon>Calditrichia</taxon>
        <taxon>Calditrichales</taxon>
        <taxon>Calditrichaceae</taxon>
        <taxon>Caldithrix</taxon>
    </lineage>
</organism>
<feature type="domain" description="SUF system FeS cluster assembly SufBD N-terminal" evidence="3">
    <location>
        <begin position="9"/>
        <end position="171"/>
    </location>
</feature>
<dbReference type="AlphaFoldDB" id="H1XUH2"/>
<proteinExistence type="inferred from homology"/>
<evidence type="ECO:0000313" key="7">
    <source>
        <dbReference type="Proteomes" id="UP000183868"/>
    </source>
</evidence>
<dbReference type="STRING" id="880073.Cabys_2074"/>
<dbReference type="Pfam" id="PF01458">
    <property type="entry name" value="SUFBD_core"/>
    <property type="match status" value="1"/>
</dbReference>
<dbReference type="HOGENOM" id="CLU_026231_5_2_0"/>
<sequence>MLTIDVIKQQFKQFESRLNGQKKHPLHQVRKAALEFVSQSGLPTSRDEEWRFTNPKPFFETEFRLAEKAAGEALSIEQIQPFLYNNFEGITLVFVNGYFMPHLSTMAESNDRVQISSLNHALSNKVELLPELNEKAVNEFNVFSALNAAFFSDGIIIEVPDHTVLKVPINVLNIAMGQGETVNNVIRNVIKVGEHSFLRVIETFLSFSDEPHFTNALTVVSVSNHAKVIHSHIQNENENAYHVGNVLVQQKHSSRYVSNNITLGGKLVRNNLKITLQGEFADASLNGFYMAHGTQHHDNHTLIEHASPNCTSNELYQGILADRASAVFAGKILVERDAQKTDAVQSNNCLLLSDEAKIDTMPQLEIYADDVKCTHGATVGQLDEEAIFYLRTRGISENRAKNLLIYSFAERIIEQIKVKPVRDYVDQNILQRFKESMNFIK</sequence>
<dbReference type="Proteomes" id="UP000004671">
    <property type="component" value="Chromosome"/>
</dbReference>
<dbReference type="EMBL" id="CM001402">
    <property type="protein sequence ID" value="EHO42798.1"/>
    <property type="molecule type" value="Genomic_DNA"/>
</dbReference>
<dbReference type="PaxDb" id="880073-Calab_3192"/>
<gene>
    <name evidence="4" type="primary">sufD</name>
    <name evidence="4" type="ORF">Cabys_2074</name>
    <name evidence="5" type="ORF">Calab_3192</name>
</gene>
<reference evidence="5 6" key="1">
    <citation type="submission" date="2011-09" db="EMBL/GenBank/DDBJ databases">
        <title>The permanent draft genome of Caldithrix abyssi DSM 13497.</title>
        <authorList>
            <consortium name="US DOE Joint Genome Institute (JGI-PGF)"/>
            <person name="Lucas S."/>
            <person name="Han J."/>
            <person name="Lapidus A."/>
            <person name="Bruce D."/>
            <person name="Goodwin L."/>
            <person name="Pitluck S."/>
            <person name="Peters L."/>
            <person name="Kyrpides N."/>
            <person name="Mavromatis K."/>
            <person name="Ivanova N."/>
            <person name="Mikhailova N."/>
            <person name="Chertkov O."/>
            <person name="Detter J.C."/>
            <person name="Tapia R."/>
            <person name="Han C."/>
            <person name="Land M."/>
            <person name="Hauser L."/>
            <person name="Markowitz V."/>
            <person name="Cheng J.-F."/>
            <person name="Hugenholtz P."/>
            <person name="Woyke T."/>
            <person name="Wu D."/>
            <person name="Spring S."/>
            <person name="Brambilla E."/>
            <person name="Klenk H.-P."/>
            <person name="Eisen J.A."/>
        </authorList>
    </citation>
    <scope>NUCLEOTIDE SEQUENCE [LARGE SCALE GENOMIC DNA]</scope>
    <source>
        <strain evidence="5 6">DSM 13497</strain>
    </source>
</reference>
<dbReference type="PANTHER" id="PTHR43575:SF1">
    <property type="entry name" value="PROTEIN ABCI7, CHLOROPLASTIC"/>
    <property type="match status" value="1"/>
</dbReference>
<dbReference type="FunCoup" id="H1XUH2">
    <property type="interactions" value="340"/>
</dbReference>
<dbReference type="eggNOG" id="COG0719">
    <property type="taxonomic scope" value="Bacteria"/>
</dbReference>
<comment type="similarity">
    <text evidence="1">Belongs to the iron-sulfur cluster assembly SufBD family.</text>
</comment>
<evidence type="ECO:0000313" key="4">
    <source>
        <dbReference type="EMBL" id="APF18823.1"/>
    </source>
</evidence>
<evidence type="ECO:0000313" key="6">
    <source>
        <dbReference type="Proteomes" id="UP000004671"/>
    </source>
</evidence>